<dbReference type="EMBL" id="CP016076">
    <property type="protein sequence ID" value="APU15547.1"/>
    <property type="molecule type" value="Genomic_DNA"/>
</dbReference>
<name>A0AAC9PT04_9PSEU</name>
<dbReference type="Gene3D" id="1.10.1200.10">
    <property type="entry name" value="ACP-like"/>
    <property type="match status" value="1"/>
</dbReference>
<evidence type="ECO:0000313" key="2">
    <source>
        <dbReference type="EMBL" id="APU15547.1"/>
    </source>
</evidence>
<dbReference type="Proteomes" id="UP000185511">
    <property type="component" value="Chromosome"/>
</dbReference>
<feature type="domain" description="Carrier" evidence="1">
    <location>
        <begin position="9"/>
        <end position="84"/>
    </location>
</feature>
<proteinExistence type="predicted"/>
<dbReference type="InterPro" id="IPR036736">
    <property type="entry name" value="ACP-like_sf"/>
</dbReference>
<protein>
    <submittedName>
        <fullName evidence="2">Phosphopantetheine-containing protein</fullName>
    </submittedName>
</protein>
<gene>
    <name evidence="2" type="ORF">UA74_17595</name>
</gene>
<evidence type="ECO:0000259" key="1">
    <source>
        <dbReference type="PROSITE" id="PS50075"/>
    </source>
</evidence>
<sequence length="97" mass="10542">MSDIQARMLLPSLIEDQVTKIWKSVLEMPDGHCDRTFFELQGQSISAMRIVARVEDELGVAMDFAVLFDDPDLPTFVAAVIEAARAAGRIGSDSTGG</sequence>
<dbReference type="InterPro" id="IPR009081">
    <property type="entry name" value="PP-bd_ACP"/>
</dbReference>
<evidence type="ECO:0000313" key="3">
    <source>
        <dbReference type="Proteomes" id="UP000185511"/>
    </source>
</evidence>
<dbReference type="KEGG" id="acad:UA74_17595"/>
<dbReference type="SUPFAM" id="SSF47336">
    <property type="entry name" value="ACP-like"/>
    <property type="match status" value="1"/>
</dbReference>
<dbReference type="AlphaFoldDB" id="A0AAC9PT04"/>
<accession>A0AAC9PT04</accession>
<dbReference type="PROSITE" id="PS50075">
    <property type="entry name" value="CARRIER"/>
    <property type="match status" value="1"/>
</dbReference>
<reference evidence="3" key="1">
    <citation type="submission" date="2016-06" db="EMBL/GenBank/DDBJ databases">
        <title>Complete genome sequence of Actinoalloteichus fjordicus DSM 46855 (=ADI127-17), type strain of the new species Actinoalloteichus fjordicus.</title>
        <authorList>
            <person name="Ruckert C."/>
            <person name="Nouioui I."/>
            <person name="Willmese J."/>
            <person name="van Wezel G."/>
            <person name="Klenk H.-P."/>
            <person name="Kalinowski J."/>
            <person name="Zotchev S.B."/>
        </authorList>
    </citation>
    <scope>NUCLEOTIDE SEQUENCE [LARGE SCALE GENOMIC DNA]</scope>
    <source>
        <strain evidence="3">ADI127-7</strain>
    </source>
</reference>
<keyword evidence="3" id="KW-1185">Reference proteome</keyword>
<organism evidence="2 3">
    <name type="scientific">Actinoalloteichus fjordicus</name>
    <dbReference type="NCBI Taxonomy" id="1612552"/>
    <lineage>
        <taxon>Bacteria</taxon>
        <taxon>Bacillati</taxon>
        <taxon>Actinomycetota</taxon>
        <taxon>Actinomycetes</taxon>
        <taxon>Pseudonocardiales</taxon>
        <taxon>Pseudonocardiaceae</taxon>
        <taxon>Actinoalloteichus</taxon>
    </lineage>
</organism>
<dbReference type="Pfam" id="PF00550">
    <property type="entry name" value="PP-binding"/>
    <property type="match status" value="1"/>
</dbReference>